<dbReference type="GO" id="GO:0003677">
    <property type="term" value="F:DNA binding"/>
    <property type="evidence" value="ECO:0007669"/>
    <property type="project" value="UniProtKB-KW"/>
</dbReference>
<dbReference type="RefSeq" id="WP_212529588.1">
    <property type="nucleotide sequence ID" value="NZ_JAGSOG010000081.1"/>
</dbReference>
<accession>A0A941EQ38</accession>
<dbReference type="AlphaFoldDB" id="A0A941EQ38"/>
<dbReference type="PROSITE" id="PS50949">
    <property type="entry name" value="HTH_GNTR"/>
    <property type="match status" value="1"/>
</dbReference>
<evidence type="ECO:0000259" key="4">
    <source>
        <dbReference type="PROSITE" id="PS50949"/>
    </source>
</evidence>
<organism evidence="5 6">
    <name type="scientific">Actinospica durhamensis</name>
    <dbReference type="NCBI Taxonomy" id="1508375"/>
    <lineage>
        <taxon>Bacteria</taxon>
        <taxon>Bacillati</taxon>
        <taxon>Actinomycetota</taxon>
        <taxon>Actinomycetes</taxon>
        <taxon>Catenulisporales</taxon>
        <taxon>Actinospicaceae</taxon>
        <taxon>Actinospica</taxon>
    </lineage>
</organism>
<dbReference type="SUPFAM" id="SSF46785">
    <property type="entry name" value="Winged helix' DNA-binding domain"/>
    <property type="match status" value="1"/>
</dbReference>
<evidence type="ECO:0000256" key="3">
    <source>
        <dbReference type="ARBA" id="ARBA00023163"/>
    </source>
</evidence>
<keyword evidence="3" id="KW-0804">Transcription</keyword>
<dbReference type="GO" id="GO:0003700">
    <property type="term" value="F:DNA-binding transcription factor activity"/>
    <property type="evidence" value="ECO:0007669"/>
    <property type="project" value="InterPro"/>
</dbReference>
<dbReference type="Gene3D" id="3.40.1410.10">
    <property type="entry name" value="Chorismate lyase-like"/>
    <property type="match status" value="1"/>
</dbReference>
<evidence type="ECO:0000256" key="1">
    <source>
        <dbReference type="ARBA" id="ARBA00023015"/>
    </source>
</evidence>
<evidence type="ECO:0000256" key="2">
    <source>
        <dbReference type="ARBA" id="ARBA00023125"/>
    </source>
</evidence>
<dbReference type="Proteomes" id="UP000675781">
    <property type="component" value="Unassembled WGS sequence"/>
</dbReference>
<gene>
    <name evidence="5" type="ORF">KDL01_17490</name>
</gene>
<keyword evidence="6" id="KW-1185">Reference proteome</keyword>
<name>A0A941EQ38_9ACTN</name>
<dbReference type="InterPro" id="IPR036390">
    <property type="entry name" value="WH_DNA-bd_sf"/>
</dbReference>
<evidence type="ECO:0000313" key="5">
    <source>
        <dbReference type="EMBL" id="MBR7835073.1"/>
    </source>
</evidence>
<sequence length="240" mass="26415">MADSGARQAKTSRAVNELIAALSATYKPGELLPGIRSLMEQFSAGQHVVRTALQQMRDDGMIITEIGVGSRLCNTAPAHLLTRTPEDPFAHLRPIAPAQPSRGEANAVVAELFDVRKGSNLLTLRQAAEYISTRARAHTVRIIPSAAIYDLETRPDPYGERDKIIDAFTAHYGRLETAQRTRTIPAPTPDIRQELGIKPGTTVNAVAIGTRTIRSGRLLMTETEYTVADPTIEWETVWRY</sequence>
<feature type="domain" description="HTH gntR-type" evidence="4">
    <location>
        <begin position="8"/>
        <end position="75"/>
    </location>
</feature>
<dbReference type="InterPro" id="IPR000524">
    <property type="entry name" value="Tscrpt_reg_HTH_GntR"/>
</dbReference>
<comment type="caution">
    <text evidence="5">The sequence shown here is derived from an EMBL/GenBank/DDBJ whole genome shotgun (WGS) entry which is preliminary data.</text>
</comment>
<evidence type="ECO:0000313" key="6">
    <source>
        <dbReference type="Proteomes" id="UP000675781"/>
    </source>
</evidence>
<dbReference type="InterPro" id="IPR036388">
    <property type="entry name" value="WH-like_DNA-bd_sf"/>
</dbReference>
<dbReference type="SMART" id="SM00345">
    <property type="entry name" value="HTH_GNTR"/>
    <property type="match status" value="1"/>
</dbReference>
<dbReference type="Gene3D" id="1.10.10.10">
    <property type="entry name" value="Winged helix-like DNA-binding domain superfamily/Winged helix DNA-binding domain"/>
    <property type="match status" value="1"/>
</dbReference>
<protein>
    <submittedName>
        <fullName evidence="5">GntR family transcriptional regulator</fullName>
    </submittedName>
</protein>
<dbReference type="InterPro" id="IPR028978">
    <property type="entry name" value="Chorismate_lyase_/UTRA_dom_sf"/>
</dbReference>
<keyword evidence="1" id="KW-0805">Transcription regulation</keyword>
<dbReference type="Pfam" id="PF00392">
    <property type="entry name" value="GntR"/>
    <property type="match status" value="1"/>
</dbReference>
<reference evidence="5" key="1">
    <citation type="submission" date="2021-04" db="EMBL/GenBank/DDBJ databases">
        <title>Genome based classification of Actinospica acidithermotolerans sp. nov., an actinobacterium isolated from an Indonesian hot spring.</title>
        <authorList>
            <person name="Kusuma A.B."/>
            <person name="Putra K.E."/>
            <person name="Nafisah S."/>
            <person name="Loh J."/>
            <person name="Nouioui I."/>
            <person name="Goodfellow M."/>
        </authorList>
    </citation>
    <scope>NUCLEOTIDE SEQUENCE</scope>
    <source>
        <strain evidence="5">CSCA 57</strain>
    </source>
</reference>
<proteinExistence type="predicted"/>
<keyword evidence="2" id="KW-0238">DNA-binding</keyword>
<dbReference type="EMBL" id="JAGSOG010000081">
    <property type="protein sequence ID" value="MBR7835073.1"/>
    <property type="molecule type" value="Genomic_DNA"/>
</dbReference>